<feature type="domain" description="Thioredoxin" evidence="3">
    <location>
        <begin position="20"/>
        <end position="146"/>
    </location>
</feature>
<reference evidence="4" key="1">
    <citation type="submission" date="2022-10" db="EMBL/GenBank/DDBJ databases">
        <authorList>
            <person name="Chen Y."/>
            <person name="Dougan E. K."/>
            <person name="Chan C."/>
            <person name="Rhodes N."/>
            <person name="Thang M."/>
        </authorList>
    </citation>
    <scope>NUCLEOTIDE SEQUENCE</scope>
</reference>
<feature type="compositionally biased region" description="Basic residues" evidence="2">
    <location>
        <begin position="678"/>
        <end position="688"/>
    </location>
</feature>
<dbReference type="Proteomes" id="UP001152797">
    <property type="component" value="Unassembled WGS sequence"/>
</dbReference>
<dbReference type="Gene3D" id="3.40.30.10">
    <property type="entry name" value="Glutaredoxin"/>
    <property type="match status" value="1"/>
</dbReference>
<evidence type="ECO:0000313" key="5">
    <source>
        <dbReference type="EMBL" id="CAL4771916.1"/>
    </source>
</evidence>
<feature type="non-terminal residue" evidence="4">
    <location>
        <position position="1"/>
    </location>
</feature>
<comment type="caution">
    <text evidence="4">The sequence shown here is derived from an EMBL/GenBank/DDBJ whole genome shotgun (WGS) entry which is preliminary data.</text>
</comment>
<dbReference type="InterPro" id="IPR013766">
    <property type="entry name" value="Thioredoxin_domain"/>
</dbReference>
<dbReference type="OrthoDB" id="2121326at2759"/>
<evidence type="ECO:0000256" key="1">
    <source>
        <dbReference type="ARBA" id="ARBA00008987"/>
    </source>
</evidence>
<dbReference type="AlphaFoldDB" id="A0A9P1FP99"/>
<evidence type="ECO:0000313" key="6">
    <source>
        <dbReference type="Proteomes" id="UP001152797"/>
    </source>
</evidence>
<dbReference type="Pfam" id="PF00085">
    <property type="entry name" value="Thioredoxin"/>
    <property type="match status" value="1"/>
</dbReference>
<reference evidence="5 6" key="2">
    <citation type="submission" date="2024-05" db="EMBL/GenBank/DDBJ databases">
        <authorList>
            <person name="Chen Y."/>
            <person name="Shah S."/>
            <person name="Dougan E. K."/>
            <person name="Thang M."/>
            <person name="Chan C."/>
        </authorList>
    </citation>
    <scope>NUCLEOTIDE SEQUENCE [LARGE SCALE GENOMIC DNA]</scope>
</reference>
<dbReference type="SUPFAM" id="SSF52833">
    <property type="entry name" value="Thioredoxin-like"/>
    <property type="match status" value="1"/>
</dbReference>
<dbReference type="EMBL" id="CAMXCT020000902">
    <property type="protein sequence ID" value="CAL1137979.1"/>
    <property type="molecule type" value="Genomic_DNA"/>
</dbReference>
<dbReference type="PANTHER" id="PTHR43601:SF3">
    <property type="entry name" value="THIOREDOXIN, MITOCHONDRIAL"/>
    <property type="match status" value="1"/>
</dbReference>
<dbReference type="CDD" id="cd02947">
    <property type="entry name" value="TRX_family"/>
    <property type="match status" value="1"/>
</dbReference>
<accession>A0A9P1FP99</accession>
<evidence type="ECO:0000313" key="4">
    <source>
        <dbReference type="EMBL" id="CAI3984604.1"/>
    </source>
</evidence>
<feature type="region of interest" description="Disordered" evidence="2">
    <location>
        <begin position="674"/>
        <end position="721"/>
    </location>
</feature>
<protein>
    <recommendedName>
        <fullName evidence="3">Thioredoxin domain-containing protein</fullName>
    </recommendedName>
</protein>
<dbReference type="EMBL" id="CAMXCT010000902">
    <property type="protein sequence ID" value="CAI3984604.1"/>
    <property type="molecule type" value="Genomic_DNA"/>
</dbReference>
<name>A0A9P1FP99_9DINO</name>
<dbReference type="PANTHER" id="PTHR43601">
    <property type="entry name" value="THIOREDOXIN, MITOCHONDRIAL"/>
    <property type="match status" value="1"/>
</dbReference>
<proteinExistence type="inferred from homology"/>
<dbReference type="InterPro" id="IPR036249">
    <property type="entry name" value="Thioredoxin-like_sf"/>
</dbReference>
<organism evidence="4">
    <name type="scientific">Cladocopium goreaui</name>
    <dbReference type="NCBI Taxonomy" id="2562237"/>
    <lineage>
        <taxon>Eukaryota</taxon>
        <taxon>Sar</taxon>
        <taxon>Alveolata</taxon>
        <taxon>Dinophyceae</taxon>
        <taxon>Suessiales</taxon>
        <taxon>Symbiodiniaceae</taxon>
        <taxon>Cladocopium</taxon>
    </lineage>
</organism>
<sequence length="793" mass="88337">KSEPRSPIPRNAMTSVHPEVPPMDEMPQTEQPNVISLRNEADLAEVLERVTKTGQILVVDYYAPWCRACQKLLRYMHKIAPEPKLRNVEFATVDFDRSEELVKSRHVDRLPTMEIYCGQNLKQRWSGANTRRFSERLESAIDEFAGVVSVRLQRLPSPLGMKPPASRKMSFLGTGTWPLADIFPAETSTFVTNMRGNCGILRNETRLVVMPELQGRGIGPKMAEIQGDGIGPKIQGYLWCTTESVRQAEPPASWMWQARQLTSRLIAGELVEVLGWLGVHTMSADRLSPWRRTGEQQGKVLACLSNEEEVHEGKLFMGHVLAVEDGYYEYWVNETYGRGCLPFRVSPDTLRTCTSLSLMFDDYSATFHIDRNTRGISCLMALGDYGNRGQLLMANESQNENEEGDLTTTVTVTLAAKGLHSLGTQDALGRAQIASAARHARPHSLIEMPDLTCTIKRALALQIFHEEKILEMRPGTERFKGLKEGDTITFHWCSGERLLVKVMCDPHIYKSAEEAFRHVVLRPSCIGQFLGTNYHGELVVFEVYPLEWKSDVPSKSSKKNEAKLKKQHLKRIHVMDPSDQGPWPPTKVSPDTMDTMPLDIDFLDADAGFADGARRQAAKDHTPLEAVPPELTEKEANLLGDVEEGDKDEMADVYGKQLACVKAAKIQSAQALLDKANGKGRGRGKRAKGTTPTPDAPDVPDTPDASEKASQGSPEKDLQALPIQVPSNVAEKKSFTIKPPQDCSGSGTIGILWTLDQIYVTKVINEYEDVDMCELFCGQGELTRFMMALTKVL</sequence>
<feature type="non-terminal residue" evidence="4">
    <location>
        <position position="793"/>
    </location>
</feature>
<keyword evidence="6" id="KW-1185">Reference proteome</keyword>
<dbReference type="PROSITE" id="PS51352">
    <property type="entry name" value="THIOREDOXIN_2"/>
    <property type="match status" value="1"/>
</dbReference>
<dbReference type="GO" id="GO:0045454">
    <property type="term" value="P:cell redox homeostasis"/>
    <property type="evidence" value="ECO:0007669"/>
    <property type="project" value="TreeGrafter"/>
</dbReference>
<evidence type="ECO:0000256" key="2">
    <source>
        <dbReference type="SAM" id="MobiDB-lite"/>
    </source>
</evidence>
<dbReference type="EMBL" id="CAMXCT030000902">
    <property type="protein sequence ID" value="CAL4771916.1"/>
    <property type="molecule type" value="Genomic_DNA"/>
</dbReference>
<evidence type="ECO:0000259" key="3">
    <source>
        <dbReference type="PROSITE" id="PS51352"/>
    </source>
</evidence>
<gene>
    <name evidence="4" type="ORF">C1SCF055_LOCUS12129</name>
</gene>
<feature type="region of interest" description="Disordered" evidence="2">
    <location>
        <begin position="1"/>
        <end position="29"/>
    </location>
</feature>
<comment type="similarity">
    <text evidence="1">Belongs to the thioredoxin family.</text>
</comment>